<dbReference type="PANTHER" id="PTHR43157">
    <property type="entry name" value="PHOSPHATIDYLINOSITOL-GLYCAN BIOSYNTHESIS CLASS F PROTEIN-RELATED"/>
    <property type="match status" value="1"/>
</dbReference>
<gene>
    <name evidence="2" type="ORF">BG006_004377</name>
</gene>
<accession>A0A9P5SQV9</accession>
<sequence>MSGFLSSSAHTTLPAEGFDLSTINDESVGVPMSRYGRSKLANILFANALASRLAGTQVRVNSLHPGLVDTDMSPKVIGNMTEETVALMKGADTVVTPEEGALTQLYLATSPDVITKDIRGQYFVPTA</sequence>
<dbReference type="AlphaFoldDB" id="A0A9P5SQV9"/>
<reference evidence="2" key="1">
    <citation type="journal article" date="2020" name="Fungal Divers.">
        <title>Resolving the Mortierellaceae phylogeny through synthesis of multi-gene phylogenetics and phylogenomics.</title>
        <authorList>
            <person name="Vandepol N."/>
            <person name="Liber J."/>
            <person name="Desiro A."/>
            <person name="Na H."/>
            <person name="Kennedy M."/>
            <person name="Barry K."/>
            <person name="Grigoriev I.V."/>
            <person name="Miller A.N."/>
            <person name="O'Donnell K."/>
            <person name="Stajich J.E."/>
            <person name="Bonito G."/>
        </authorList>
    </citation>
    <scope>NUCLEOTIDE SEQUENCE</scope>
    <source>
        <strain evidence="2">NVP1</strain>
    </source>
</reference>
<comment type="caution">
    <text evidence="2">The sequence shown here is derived from an EMBL/GenBank/DDBJ whole genome shotgun (WGS) entry which is preliminary data.</text>
</comment>
<dbReference type="PRINTS" id="PR00081">
    <property type="entry name" value="GDHRDH"/>
</dbReference>
<evidence type="ECO:0000313" key="2">
    <source>
        <dbReference type="EMBL" id="KAF9332759.1"/>
    </source>
</evidence>
<dbReference type="PANTHER" id="PTHR43157:SF31">
    <property type="entry name" value="PHOSPHATIDYLINOSITOL-GLYCAN BIOSYNTHESIS CLASS F PROTEIN"/>
    <property type="match status" value="1"/>
</dbReference>
<dbReference type="Proteomes" id="UP000696485">
    <property type="component" value="Unassembled WGS sequence"/>
</dbReference>
<evidence type="ECO:0000313" key="3">
    <source>
        <dbReference type="Proteomes" id="UP000696485"/>
    </source>
</evidence>
<proteinExistence type="predicted"/>
<dbReference type="InterPro" id="IPR002347">
    <property type="entry name" value="SDR_fam"/>
</dbReference>
<keyword evidence="1" id="KW-0560">Oxidoreductase</keyword>
<name>A0A9P5SQV9_9FUNG</name>
<dbReference type="EMBL" id="JAAAUY010000241">
    <property type="protein sequence ID" value="KAF9332759.1"/>
    <property type="molecule type" value="Genomic_DNA"/>
</dbReference>
<dbReference type="GO" id="GO:0016491">
    <property type="term" value="F:oxidoreductase activity"/>
    <property type="evidence" value="ECO:0007669"/>
    <property type="project" value="UniProtKB-KW"/>
</dbReference>
<dbReference type="SUPFAM" id="SSF51735">
    <property type="entry name" value="NAD(P)-binding Rossmann-fold domains"/>
    <property type="match status" value="1"/>
</dbReference>
<dbReference type="Gene3D" id="3.40.50.720">
    <property type="entry name" value="NAD(P)-binding Rossmann-like Domain"/>
    <property type="match status" value="1"/>
</dbReference>
<dbReference type="Pfam" id="PF13561">
    <property type="entry name" value="adh_short_C2"/>
    <property type="match status" value="1"/>
</dbReference>
<protein>
    <submittedName>
        <fullName evidence="2">Uncharacterized protein</fullName>
    </submittedName>
</protein>
<organism evidence="2 3">
    <name type="scientific">Podila minutissima</name>
    <dbReference type="NCBI Taxonomy" id="64525"/>
    <lineage>
        <taxon>Eukaryota</taxon>
        <taxon>Fungi</taxon>
        <taxon>Fungi incertae sedis</taxon>
        <taxon>Mucoromycota</taxon>
        <taxon>Mortierellomycotina</taxon>
        <taxon>Mortierellomycetes</taxon>
        <taxon>Mortierellales</taxon>
        <taxon>Mortierellaceae</taxon>
        <taxon>Podila</taxon>
    </lineage>
</organism>
<keyword evidence="3" id="KW-1185">Reference proteome</keyword>
<dbReference type="InterPro" id="IPR036291">
    <property type="entry name" value="NAD(P)-bd_dom_sf"/>
</dbReference>
<evidence type="ECO:0000256" key="1">
    <source>
        <dbReference type="ARBA" id="ARBA00023002"/>
    </source>
</evidence>